<sequence length="238" mass="25690">MLVHPPRVLVHPPRALVHPPRALAGLPFPTHSFTRSEFMAVPNSMALQHGYRHLGPDVQNRAAPHLSVAVDALNMALLTLDGSPDEGRDAKQGRAATARHFLAEAALGLARARVYIPGVRTYAVNVVTATERDVDRELTRLHELTTKLLWRNHQVLPARTQASPLDPEDEAQLAAMVRELATHARIDRAMRHKWLVAAALFGGLAPVLGVALYLLAAVSGTVAVVELARGAPPLLPAA</sequence>
<accession>A0A2S9YQC9</accession>
<keyword evidence="1" id="KW-1133">Transmembrane helix</keyword>
<dbReference type="AlphaFoldDB" id="A0A2S9YQC9"/>
<dbReference type="EMBL" id="PVNL01000057">
    <property type="protein sequence ID" value="PRQ07301.1"/>
    <property type="molecule type" value="Genomic_DNA"/>
</dbReference>
<feature type="transmembrane region" description="Helical" evidence="1">
    <location>
        <begin position="194"/>
        <end position="216"/>
    </location>
</feature>
<evidence type="ECO:0000313" key="3">
    <source>
        <dbReference type="Proteomes" id="UP000238823"/>
    </source>
</evidence>
<evidence type="ECO:0000313" key="2">
    <source>
        <dbReference type="EMBL" id="PRQ07301.1"/>
    </source>
</evidence>
<reference evidence="2 3" key="1">
    <citation type="submission" date="2018-03" db="EMBL/GenBank/DDBJ databases">
        <title>Draft Genome Sequences of the Obligatory Marine Myxobacteria Enhygromyxa salina SWB007.</title>
        <authorList>
            <person name="Poehlein A."/>
            <person name="Moghaddam J.A."/>
            <person name="Harms H."/>
            <person name="Alanjari M."/>
            <person name="Koenig G.M."/>
            <person name="Daniel R."/>
            <person name="Schaeberle T.F."/>
        </authorList>
    </citation>
    <scope>NUCLEOTIDE SEQUENCE [LARGE SCALE GENOMIC DNA]</scope>
    <source>
        <strain evidence="2 3">SWB007</strain>
    </source>
</reference>
<proteinExistence type="predicted"/>
<organism evidence="2 3">
    <name type="scientific">Enhygromyxa salina</name>
    <dbReference type="NCBI Taxonomy" id="215803"/>
    <lineage>
        <taxon>Bacteria</taxon>
        <taxon>Pseudomonadati</taxon>
        <taxon>Myxococcota</taxon>
        <taxon>Polyangia</taxon>
        <taxon>Nannocystales</taxon>
        <taxon>Nannocystaceae</taxon>
        <taxon>Enhygromyxa</taxon>
    </lineage>
</organism>
<comment type="caution">
    <text evidence="2">The sequence shown here is derived from an EMBL/GenBank/DDBJ whole genome shotgun (WGS) entry which is preliminary data.</text>
</comment>
<evidence type="ECO:0000256" key="1">
    <source>
        <dbReference type="SAM" id="Phobius"/>
    </source>
</evidence>
<gene>
    <name evidence="2" type="ORF">ENSA7_30110</name>
</gene>
<name>A0A2S9YQC9_9BACT</name>
<keyword evidence="1" id="KW-0812">Transmembrane</keyword>
<protein>
    <submittedName>
        <fullName evidence="2">Uncharacterized protein</fullName>
    </submittedName>
</protein>
<dbReference type="Proteomes" id="UP000238823">
    <property type="component" value="Unassembled WGS sequence"/>
</dbReference>
<keyword evidence="1" id="KW-0472">Membrane</keyword>